<feature type="compositionally biased region" description="Polar residues" evidence="4">
    <location>
        <begin position="492"/>
        <end position="504"/>
    </location>
</feature>
<dbReference type="GO" id="GO:0051310">
    <property type="term" value="P:metaphase chromosome alignment"/>
    <property type="evidence" value="ECO:0007669"/>
    <property type="project" value="TreeGrafter"/>
</dbReference>
<comment type="subcellular location">
    <subcellularLocation>
        <location evidence="1">Cytoplasm</location>
    </subcellularLocation>
</comment>
<dbReference type="Proteomes" id="UP000009046">
    <property type="component" value="Unassembled WGS sequence"/>
</dbReference>
<dbReference type="GO" id="GO:0051257">
    <property type="term" value="P:meiotic spindle midzone assembly"/>
    <property type="evidence" value="ECO:0007669"/>
    <property type="project" value="TreeGrafter"/>
</dbReference>
<feature type="compositionally biased region" description="Basic and acidic residues" evidence="4">
    <location>
        <begin position="163"/>
        <end position="179"/>
    </location>
</feature>
<evidence type="ECO:0000256" key="1">
    <source>
        <dbReference type="ARBA" id="ARBA00004496"/>
    </source>
</evidence>
<dbReference type="GO" id="GO:0000776">
    <property type="term" value="C:kinetochore"/>
    <property type="evidence" value="ECO:0007669"/>
    <property type="project" value="TreeGrafter"/>
</dbReference>
<dbReference type="PANTHER" id="PTHR13142">
    <property type="entry name" value="INNER CENTROMERE PROTEIN"/>
    <property type="match status" value="1"/>
</dbReference>
<dbReference type="RefSeq" id="XP_002429658.1">
    <property type="nucleotide sequence ID" value="XM_002429613.1"/>
</dbReference>
<feature type="region of interest" description="Disordered" evidence="4">
    <location>
        <begin position="813"/>
        <end position="838"/>
    </location>
</feature>
<dbReference type="CTD" id="8231197"/>
<reference evidence="5" key="1">
    <citation type="submission" date="2007-04" db="EMBL/GenBank/DDBJ databases">
        <title>Annotation of Pediculus humanus corporis strain USDA.</title>
        <authorList>
            <person name="Kirkness E."/>
            <person name="Hannick L."/>
            <person name="Hass B."/>
            <person name="Bruggner R."/>
            <person name="Lawson D."/>
            <person name="Bidwell S."/>
            <person name="Joardar V."/>
            <person name="Caler E."/>
            <person name="Walenz B."/>
            <person name="Inman J."/>
            <person name="Schobel S."/>
            <person name="Galinsky K."/>
            <person name="Amedeo P."/>
            <person name="Strausberg R."/>
        </authorList>
    </citation>
    <scope>NUCLEOTIDE SEQUENCE</scope>
    <source>
        <strain evidence="5">USDA</strain>
    </source>
</reference>
<feature type="region of interest" description="Disordered" evidence="4">
    <location>
        <begin position="222"/>
        <end position="290"/>
    </location>
</feature>
<name>E0VU64_PEDHC</name>
<organism>
    <name type="scientific">Pediculus humanus subsp. corporis</name>
    <name type="common">Body louse</name>
    <dbReference type="NCBI Taxonomy" id="121224"/>
    <lineage>
        <taxon>Eukaryota</taxon>
        <taxon>Metazoa</taxon>
        <taxon>Ecdysozoa</taxon>
        <taxon>Arthropoda</taxon>
        <taxon>Hexapoda</taxon>
        <taxon>Insecta</taxon>
        <taxon>Pterygota</taxon>
        <taxon>Neoptera</taxon>
        <taxon>Paraneoptera</taxon>
        <taxon>Psocodea</taxon>
        <taxon>Troctomorpha</taxon>
        <taxon>Phthiraptera</taxon>
        <taxon>Anoplura</taxon>
        <taxon>Pediculidae</taxon>
        <taxon>Pediculus</taxon>
    </lineage>
</organism>
<evidence type="ECO:0000313" key="7">
    <source>
        <dbReference type="Proteomes" id="UP000009046"/>
    </source>
</evidence>
<dbReference type="GO" id="GO:0030496">
    <property type="term" value="C:midbody"/>
    <property type="evidence" value="ECO:0007669"/>
    <property type="project" value="TreeGrafter"/>
</dbReference>
<keyword evidence="3" id="KW-0175">Coiled coil</keyword>
<feature type="region of interest" description="Disordered" evidence="4">
    <location>
        <begin position="458"/>
        <end position="504"/>
    </location>
</feature>
<dbReference type="HOGENOM" id="CLU_322199_0_0_1"/>
<dbReference type="GeneID" id="8231197"/>
<dbReference type="VEuPathDB" id="VectorBase:PHUM446320"/>
<feature type="compositionally biased region" description="Polar residues" evidence="4">
    <location>
        <begin position="191"/>
        <end position="208"/>
    </location>
</feature>
<evidence type="ECO:0000313" key="5">
    <source>
        <dbReference type="EMBL" id="EEB16920.1"/>
    </source>
</evidence>
<accession>E0VU64</accession>
<dbReference type="EMBL" id="AAZO01005449">
    <property type="status" value="NOT_ANNOTATED_CDS"/>
    <property type="molecule type" value="Genomic_DNA"/>
</dbReference>
<feature type="coiled-coil region" evidence="3">
    <location>
        <begin position="614"/>
        <end position="765"/>
    </location>
</feature>
<feature type="compositionally biased region" description="Basic and acidic residues" evidence="4">
    <location>
        <begin position="471"/>
        <end position="480"/>
    </location>
</feature>
<dbReference type="EMBL" id="DS235780">
    <property type="protein sequence ID" value="EEB16920.1"/>
    <property type="molecule type" value="Genomic_DNA"/>
</dbReference>
<dbReference type="EnsemblMetazoa" id="PHUM446320-RA">
    <property type="protein sequence ID" value="PHUM446320-PA"/>
    <property type="gene ID" value="PHUM446320"/>
</dbReference>
<feature type="compositionally biased region" description="Polar residues" evidence="4">
    <location>
        <begin position="222"/>
        <end position="233"/>
    </location>
</feature>
<proteinExistence type="predicted"/>
<sequence length="899" mass="103506">MNDQQFLKVLPFLDNKCCQIGTETDVFMHSTFLLPKTPSQKRTRQNKRTKNLSTAFNSKQSIANSTMCLDNSNLNSTISTRTRAARRGLTSKISSQLNVTCEKQVLGVEEIKKEVIIESTVNKTITVNETFVVQNTSTCTKTIIKKKKNKKKASVLDETLQEQPKRKNTEGSLENDKSPFESQKLKRSKTMSETTPLRKSKSIFSRTLSEGPIEQNTFQVMVTSPKEQNNSNVAVVEVKRKSSRTLSESPNLRPRKMSKTSNEENGFGKANSSEIIDQKSNGTHYEIKTPSLSPIENSKILPFETPYRSPTLRSSSRKCNRSLSESPMELKKERQSLRNRKQTNVDENNTINNVNIMTVTKHYDGDDGDDDDVTNSTRKNEINLSEDKKMKENFKYNQTITLPLKGKKTRSFGNSKLNDDLSEIGHTKLVETSLDDNDGDSFEKSLDEVLILPKKKKMKRKIKKSHSKNGSLKENEESVRITRTKSKAMKESLNNNSSYENKQNKILNKAKMTSLKKEQLTALLESNKLSGIKGENLTNGGYMTPSAKYQLLSCSKMKKTPLATLPNSTIKKPKTSGYKDRLKTKVMRRDSSVENTLPHKAVKVPESETKLLSKKKKEDEAAKKREKVIKKKQEELRKKNELKHQLAMKQREKLEQEKYNNIIQSEKEKEERHKLILQERQMKLKEEVYKKKMLAQQKAAEIIERRRHEEEARIAKLKEIEAEEQRIALEKQKEQERLEKRAQERLALKKAREEYELQMKQELETEKLKFEKLGSGSSSNNNNKFLMSGSKMASASKKQRFGLLNEKKEWDYKPRNENDYGLEDENSEFESDDEKPRPCKPCPSWCDGLAPIRKIITLDMLNEYMPCYQKSPDIQKMFNLTPTRRIKRTSSAIWNTPTS</sequence>
<dbReference type="KEGG" id="phu:Phum_PHUM446320"/>
<keyword evidence="7" id="KW-1185">Reference proteome</keyword>
<dbReference type="OrthoDB" id="6123at2759"/>
<protein>
    <submittedName>
        <fullName evidence="5">Ankyrin repeat domain-containing protein 30A, putative</fullName>
    </submittedName>
</protein>
<dbReference type="GO" id="GO:1990385">
    <property type="term" value="C:meiotic spindle midzone"/>
    <property type="evidence" value="ECO:0007669"/>
    <property type="project" value="TreeGrafter"/>
</dbReference>
<keyword evidence="2" id="KW-0963">Cytoplasm</keyword>
<dbReference type="InParanoid" id="E0VU64"/>
<evidence type="ECO:0000313" key="6">
    <source>
        <dbReference type="EnsemblMetazoa" id="PHUM446320-PA"/>
    </source>
</evidence>
<reference evidence="6" key="3">
    <citation type="submission" date="2020-05" db="UniProtKB">
        <authorList>
            <consortium name="EnsemblMetazoa"/>
        </authorList>
    </citation>
    <scope>IDENTIFICATION</scope>
    <source>
        <strain evidence="6">USDA</strain>
    </source>
</reference>
<feature type="compositionally biased region" description="Polar residues" evidence="4">
    <location>
        <begin position="259"/>
        <end position="283"/>
    </location>
</feature>
<dbReference type="eggNOG" id="ENOG502T971">
    <property type="taxonomic scope" value="Eukaryota"/>
</dbReference>
<feature type="compositionally biased region" description="Basic residues" evidence="4">
    <location>
        <begin position="458"/>
        <end position="467"/>
    </location>
</feature>
<gene>
    <name evidence="6" type="primary">8231197</name>
    <name evidence="5" type="ORF">Phum_PHUM446320</name>
</gene>
<evidence type="ECO:0000256" key="4">
    <source>
        <dbReference type="SAM" id="MobiDB-lite"/>
    </source>
</evidence>
<dbReference type="GO" id="GO:0005634">
    <property type="term" value="C:nucleus"/>
    <property type="evidence" value="ECO:0007669"/>
    <property type="project" value="TreeGrafter"/>
</dbReference>
<dbReference type="GO" id="GO:0005737">
    <property type="term" value="C:cytoplasm"/>
    <property type="evidence" value="ECO:0007669"/>
    <property type="project" value="UniProtKB-SubCell"/>
</dbReference>
<dbReference type="AlphaFoldDB" id="E0VU64"/>
<reference evidence="5" key="2">
    <citation type="submission" date="2007-04" db="EMBL/GenBank/DDBJ databases">
        <title>The genome of the human body louse.</title>
        <authorList>
            <consortium name="The Human Body Louse Genome Consortium"/>
            <person name="Kirkness E."/>
            <person name="Walenz B."/>
            <person name="Hass B."/>
            <person name="Bruggner R."/>
            <person name="Strausberg R."/>
        </authorList>
    </citation>
    <scope>NUCLEOTIDE SEQUENCE</scope>
    <source>
        <strain evidence="5">USDA</strain>
    </source>
</reference>
<feature type="region of interest" description="Disordered" evidence="4">
    <location>
        <begin position="306"/>
        <end position="346"/>
    </location>
</feature>
<feature type="compositionally biased region" description="Acidic residues" evidence="4">
    <location>
        <begin position="820"/>
        <end position="833"/>
    </location>
</feature>
<dbReference type="STRING" id="121224.E0VU64"/>
<dbReference type="GO" id="GO:0032133">
    <property type="term" value="C:chromosome passenger complex"/>
    <property type="evidence" value="ECO:0007669"/>
    <property type="project" value="TreeGrafter"/>
</dbReference>
<evidence type="ECO:0000256" key="2">
    <source>
        <dbReference type="ARBA" id="ARBA00022490"/>
    </source>
</evidence>
<dbReference type="PANTHER" id="PTHR13142:SF1">
    <property type="entry name" value="INNER CENTROMERE PROTEIN"/>
    <property type="match status" value="1"/>
</dbReference>
<dbReference type="GO" id="GO:0000281">
    <property type="term" value="P:mitotic cytokinesis"/>
    <property type="evidence" value="ECO:0007669"/>
    <property type="project" value="TreeGrafter"/>
</dbReference>
<evidence type="ECO:0000256" key="3">
    <source>
        <dbReference type="SAM" id="Coils"/>
    </source>
</evidence>
<feature type="region of interest" description="Disordered" evidence="4">
    <location>
        <begin position="150"/>
        <end position="208"/>
    </location>
</feature>